<evidence type="ECO:0000313" key="2">
    <source>
        <dbReference type="Proteomes" id="UP000610931"/>
    </source>
</evidence>
<organism evidence="1 2">
    <name type="scientific">Snuella sedimenti</name>
    <dbReference type="NCBI Taxonomy" id="2798802"/>
    <lineage>
        <taxon>Bacteria</taxon>
        <taxon>Pseudomonadati</taxon>
        <taxon>Bacteroidota</taxon>
        <taxon>Flavobacteriia</taxon>
        <taxon>Flavobacteriales</taxon>
        <taxon>Flavobacteriaceae</taxon>
        <taxon>Snuella</taxon>
    </lineage>
</organism>
<reference evidence="1" key="1">
    <citation type="submission" date="2020-12" db="EMBL/GenBank/DDBJ databases">
        <title>Snuella sp. nov., isolated from sediment in Incheon.</title>
        <authorList>
            <person name="Kim W."/>
        </authorList>
    </citation>
    <scope>NUCLEOTIDE SEQUENCE</scope>
    <source>
        <strain evidence="1">CAU 1569</strain>
    </source>
</reference>
<dbReference type="RefSeq" id="WP_199116678.1">
    <property type="nucleotide sequence ID" value="NZ_JAELVQ010000029.1"/>
</dbReference>
<accession>A0A8J7LUB3</accession>
<sequence length="123" mass="14104">MNTITHINTTFTVTKKVSNPNGFLLPNILYNRIKAAALMPVKEFYLHAIPEFTDYKFKMHKNAFLNDNLTIQTQLVKQDANGYLVNIMVTKAKKASNRHETICTALFGFPLEKYTFQQNKTAC</sequence>
<proteinExistence type="predicted"/>
<dbReference type="EMBL" id="JAELVQ010000029">
    <property type="protein sequence ID" value="MBJ6369555.1"/>
    <property type="molecule type" value="Genomic_DNA"/>
</dbReference>
<gene>
    <name evidence="1" type="ORF">JF259_15815</name>
</gene>
<dbReference type="AlphaFoldDB" id="A0A8J7LUB3"/>
<keyword evidence="2" id="KW-1185">Reference proteome</keyword>
<name>A0A8J7LUB3_9FLAO</name>
<evidence type="ECO:0000313" key="1">
    <source>
        <dbReference type="EMBL" id="MBJ6369555.1"/>
    </source>
</evidence>
<protein>
    <submittedName>
        <fullName evidence="1">Uncharacterized protein</fullName>
    </submittedName>
</protein>
<comment type="caution">
    <text evidence="1">The sequence shown here is derived from an EMBL/GenBank/DDBJ whole genome shotgun (WGS) entry which is preliminary data.</text>
</comment>
<dbReference type="Proteomes" id="UP000610931">
    <property type="component" value="Unassembled WGS sequence"/>
</dbReference>